<dbReference type="RefSeq" id="WP_054490630.1">
    <property type="nucleotide sequence ID" value="NZ_JABBZE010000054.1"/>
</dbReference>
<accession>A0A848NF55</accession>
<dbReference type="Proteomes" id="UP000542405">
    <property type="component" value="Unassembled WGS sequence"/>
</dbReference>
<organism evidence="6 7">
    <name type="scientific">Achromobacter ruhlandii</name>
    <dbReference type="NCBI Taxonomy" id="72557"/>
    <lineage>
        <taxon>Bacteria</taxon>
        <taxon>Pseudomonadati</taxon>
        <taxon>Pseudomonadota</taxon>
        <taxon>Betaproteobacteria</taxon>
        <taxon>Burkholderiales</taxon>
        <taxon>Alcaligenaceae</taxon>
        <taxon>Achromobacter</taxon>
    </lineage>
</organism>
<feature type="transmembrane region" description="Helical" evidence="5">
    <location>
        <begin position="250"/>
        <end position="267"/>
    </location>
</feature>
<feature type="transmembrane region" description="Helical" evidence="5">
    <location>
        <begin position="74"/>
        <end position="94"/>
    </location>
</feature>
<keyword evidence="2 5" id="KW-0812">Transmembrane</keyword>
<feature type="transmembrane region" description="Helical" evidence="5">
    <location>
        <begin position="153"/>
        <end position="178"/>
    </location>
</feature>
<reference evidence="6 7" key="1">
    <citation type="submission" date="2020-04" db="EMBL/GenBank/DDBJ databases">
        <title>Achromobacter ruhlandii genome sequencing and assembly.</title>
        <authorList>
            <person name="Martins R.C.R."/>
            <person name="Perdigao-Neto L.V."/>
            <person name="Levin A.S.S."/>
            <person name="Costa S.F."/>
        </authorList>
    </citation>
    <scope>NUCLEOTIDE SEQUENCE [LARGE SCALE GENOMIC DNA]</scope>
    <source>
        <strain evidence="6 7">9035ralo</strain>
    </source>
</reference>
<gene>
    <name evidence="6" type="ORF">HGQ98_07940</name>
</gene>
<feature type="transmembrane region" description="Helical" evidence="5">
    <location>
        <begin position="214"/>
        <end position="238"/>
    </location>
</feature>
<keyword evidence="4 5" id="KW-0472">Membrane</keyword>
<dbReference type="AlphaFoldDB" id="A0A848NF55"/>
<feature type="transmembrane region" description="Helical" evidence="5">
    <location>
        <begin position="43"/>
        <end position="62"/>
    </location>
</feature>
<evidence type="ECO:0000313" key="7">
    <source>
        <dbReference type="Proteomes" id="UP000542405"/>
    </source>
</evidence>
<evidence type="ECO:0000256" key="4">
    <source>
        <dbReference type="ARBA" id="ARBA00023136"/>
    </source>
</evidence>
<evidence type="ECO:0000313" key="6">
    <source>
        <dbReference type="EMBL" id="NMU89784.1"/>
    </source>
</evidence>
<name>A0A848NF55_9BURK</name>
<protein>
    <submittedName>
        <fullName evidence="6">Type IV secretion system protein</fullName>
    </submittedName>
</protein>
<comment type="subcellular location">
    <subcellularLocation>
        <location evidence="1">Membrane</location>
        <topology evidence="1">Multi-pass membrane protein</topology>
    </subcellularLocation>
</comment>
<evidence type="ECO:0000256" key="3">
    <source>
        <dbReference type="ARBA" id="ARBA00022989"/>
    </source>
</evidence>
<dbReference type="InterPro" id="IPR007688">
    <property type="entry name" value="Conjugal_tfr_TrbL/VirB6"/>
</dbReference>
<dbReference type="EMBL" id="JABBZE010000054">
    <property type="protein sequence ID" value="NMU89784.1"/>
    <property type="molecule type" value="Genomic_DNA"/>
</dbReference>
<feature type="transmembrane region" description="Helical" evidence="5">
    <location>
        <begin position="184"/>
        <end position="202"/>
    </location>
</feature>
<evidence type="ECO:0000256" key="5">
    <source>
        <dbReference type="SAM" id="Phobius"/>
    </source>
</evidence>
<dbReference type="GO" id="GO:0016020">
    <property type="term" value="C:membrane"/>
    <property type="evidence" value="ECO:0007669"/>
    <property type="project" value="UniProtKB-SubCell"/>
</dbReference>
<proteinExistence type="predicted"/>
<comment type="caution">
    <text evidence="6">The sequence shown here is derived from an EMBL/GenBank/DDBJ whole genome shotgun (WGS) entry which is preliminary data.</text>
</comment>
<sequence length="298" mass="31922">MAAPTTGVQLFSLGWIADWIDKSITTMLTDVVTPLVASVTEKIMPVVGLGLSIALIWYGWLIMNGTIQTPILQATRKLVSIAVIVGIAGAGGLYQRQIAGVMLDLPTDVAKIFTGTIKTPAQIMDDAANNGTEISTRLQERAPTGLKNIGKAFVFMLIALIITIISSIMSAIGMIVLITVKLGMGLVVVLGPLCILALLFEVTKDFFKYWLAQAAYYAIYAGLFMVVFMFIMGMFGMLQKGLLDTTNADQINVFGMLTALIFFMMCAQQMLAQVSMIASKITNGAGNGVSVPFLGKIG</sequence>
<keyword evidence="3 5" id="KW-1133">Transmembrane helix</keyword>
<evidence type="ECO:0000256" key="1">
    <source>
        <dbReference type="ARBA" id="ARBA00004141"/>
    </source>
</evidence>
<dbReference type="GO" id="GO:0030255">
    <property type="term" value="P:protein secretion by the type IV secretion system"/>
    <property type="evidence" value="ECO:0007669"/>
    <property type="project" value="InterPro"/>
</dbReference>
<dbReference type="Pfam" id="PF04610">
    <property type="entry name" value="TrbL"/>
    <property type="match status" value="1"/>
</dbReference>
<evidence type="ECO:0000256" key="2">
    <source>
        <dbReference type="ARBA" id="ARBA00022692"/>
    </source>
</evidence>